<organism evidence="1 2">
    <name type="scientific">Candidatus Thiodictyon syntrophicum</name>
    <dbReference type="NCBI Taxonomy" id="1166950"/>
    <lineage>
        <taxon>Bacteria</taxon>
        <taxon>Pseudomonadati</taxon>
        <taxon>Pseudomonadota</taxon>
        <taxon>Gammaproteobacteria</taxon>
        <taxon>Chromatiales</taxon>
        <taxon>Chromatiaceae</taxon>
        <taxon>Thiodictyon</taxon>
    </lineage>
</organism>
<evidence type="ECO:0000313" key="2">
    <source>
        <dbReference type="Proteomes" id="UP000232638"/>
    </source>
</evidence>
<evidence type="ECO:0000313" key="1">
    <source>
        <dbReference type="EMBL" id="AUB82200.1"/>
    </source>
</evidence>
<dbReference type="RefSeq" id="WP_100919940.1">
    <property type="nucleotide sequence ID" value="NZ_CP020370.1"/>
</dbReference>
<dbReference type="Proteomes" id="UP000232638">
    <property type="component" value="Chromosome"/>
</dbReference>
<accession>A0A2K8U9D8</accession>
<dbReference type="KEGG" id="tsy:THSYN_15415"/>
<dbReference type="EMBL" id="CP020370">
    <property type="protein sequence ID" value="AUB82200.1"/>
    <property type="molecule type" value="Genomic_DNA"/>
</dbReference>
<protein>
    <submittedName>
        <fullName evidence="1">Uncharacterized protein</fullName>
    </submittedName>
</protein>
<keyword evidence="2" id="KW-1185">Reference proteome</keyword>
<sequence length="240" mass="26464">MNLLWSAATRHHDWLAEDRAVARRLVAQVKAAGLIGEASWYSIGDADRRVPKPGMDVLRHLLDQPIKRRLPLVLGAGGDSPFAWELAMLLSPPDDDGEVRGHNRLNLWTPIEPFAGRSGSDRLVALFRGIHGPAETEFAYLHPHPRSSQLEDVIDGAYGAPLTYGTMFTGVFWATLLGKDHLALFDLARLQGLDAYRVEWTGDEALLLQVSADVADATTAAVESRMLRLTEVFRAARLPP</sequence>
<gene>
    <name evidence="1" type="ORF">THSYN_15415</name>
</gene>
<dbReference type="AlphaFoldDB" id="A0A2K8U9D8"/>
<proteinExistence type="predicted"/>
<reference evidence="1 2" key="1">
    <citation type="submission" date="2017-03" db="EMBL/GenBank/DDBJ databases">
        <title>Complete genome sequence of Candidatus 'Thiodictyon syntrophicum' sp. nov. strain Cad16T, a photolithoautotroph purple sulfur bacterium isolated from an alpine meromictic lake.</title>
        <authorList>
            <person name="Luedin S.M."/>
            <person name="Pothier J.F."/>
            <person name="Danza F."/>
            <person name="Storelli N."/>
            <person name="Wittwer M."/>
            <person name="Tonolla M."/>
        </authorList>
    </citation>
    <scope>NUCLEOTIDE SEQUENCE [LARGE SCALE GENOMIC DNA]</scope>
    <source>
        <strain evidence="1 2">Cad16T</strain>
    </source>
</reference>
<name>A0A2K8U9D8_9GAMM</name>
<dbReference type="OrthoDB" id="10005958at2"/>